<dbReference type="GO" id="GO:0051879">
    <property type="term" value="F:Hsp90 protein binding"/>
    <property type="evidence" value="ECO:0007669"/>
    <property type="project" value="UniProtKB-UniRule"/>
</dbReference>
<dbReference type="InterPro" id="IPR007052">
    <property type="entry name" value="CS_dom"/>
</dbReference>
<dbReference type="EMBL" id="JAGFBR010000018">
    <property type="protein sequence ID" value="KAH0450851.1"/>
    <property type="molecule type" value="Genomic_DNA"/>
</dbReference>
<dbReference type="AlphaFoldDB" id="A0AAV7G3C9"/>
<dbReference type="SUPFAM" id="SSF49764">
    <property type="entry name" value="HSP20-like chaperones"/>
    <property type="match status" value="1"/>
</dbReference>
<evidence type="ECO:0000256" key="3">
    <source>
        <dbReference type="SAM" id="MobiDB-lite"/>
    </source>
</evidence>
<dbReference type="PANTHER" id="PTHR22932">
    <property type="entry name" value="TELOMERASE-BINDING PROTEIN P23 HSP90 CO-CHAPERONE"/>
    <property type="match status" value="1"/>
</dbReference>
<feature type="region of interest" description="Disordered" evidence="3">
    <location>
        <begin position="119"/>
        <end position="174"/>
    </location>
</feature>
<dbReference type="InterPro" id="IPR045250">
    <property type="entry name" value="p23-like"/>
</dbReference>
<keyword evidence="2" id="KW-0963">Cytoplasm</keyword>
<keyword evidence="2" id="KW-0539">Nucleus</keyword>
<dbReference type="PROSITE" id="PS51203">
    <property type="entry name" value="CS"/>
    <property type="match status" value="1"/>
</dbReference>
<comment type="similarity">
    <text evidence="1 2">Belongs to the p23/wos2 family.</text>
</comment>
<dbReference type="Proteomes" id="UP000775213">
    <property type="component" value="Unassembled WGS sequence"/>
</dbReference>
<evidence type="ECO:0000259" key="4">
    <source>
        <dbReference type="PROSITE" id="PS51203"/>
    </source>
</evidence>
<feature type="domain" description="CS" evidence="4">
    <location>
        <begin position="2"/>
        <end position="91"/>
    </location>
</feature>
<sequence>MSRYPEVKWAQRSDKVYLTILLADAKHVQINLEPDGVFTFSGIVGSDNILYELKLELYDKVNVETSKLNAGVRSIFCVINKAENGWWKKLLRGDGKLPHYIKVDWDKWVDADDGPNDDEFEGMDFSKLGNMGDMDGVDDLDDGDAEDAGEVGDYEETDEAASATKIETEAAPST</sequence>
<keyword evidence="6" id="KW-1185">Reference proteome</keyword>
<name>A0AAV7G3C9_DENCH</name>
<gene>
    <name evidence="5" type="ORF">IEQ34_021543</name>
</gene>
<dbReference type="Gene3D" id="2.60.40.790">
    <property type="match status" value="1"/>
</dbReference>
<dbReference type="GO" id="GO:0051131">
    <property type="term" value="P:chaperone-mediated protein complex assembly"/>
    <property type="evidence" value="ECO:0007669"/>
    <property type="project" value="TreeGrafter"/>
</dbReference>
<comment type="subunit">
    <text evidence="2">Interacts with HSP90 in an ATP-dependent manner.</text>
</comment>
<dbReference type="InterPro" id="IPR008978">
    <property type="entry name" value="HSP20-like_chaperone"/>
</dbReference>
<organism evidence="5 6">
    <name type="scientific">Dendrobium chrysotoxum</name>
    <name type="common">Orchid</name>
    <dbReference type="NCBI Taxonomy" id="161865"/>
    <lineage>
        <taxon>Eukaryota</taxon>
        <taxon>Viridiplantae</taxon>
        <taxon>Streptophyta</taxon>
        <taxon>Embryophyta</taxon>
        <taxon>Tracheophyta</taxon>
        <taxon>Spermatophyta</taxon>
        <taxon>Magnoliopsida</taxon>
        <taxon>Liliopsida</taxon>
        <taxon>Asparagales</taxon>
        <taxon>Orchidaceae</taxon>
        <taxon>Epidendroideae</taxon>
        <taxon>Malaxideae</taxon>
        <taxon>Dendrobiinae</taxon>
        <taxon>Dendrobium</taxon>
    </lineage>
</organism>
<comment type="function">
    <text evidence="2">Acts as a co-chaperone for HSP90.</text>
</comment>
<comment type="subcellular location">
    <subcellularLocation>
        <location evidence="2">Cytoplasm</location>
    </subcellularLocation>
    <subcellularLocation>
        <location evidence="2">Nucleus</location>
    </subcellularLocation>
</comment>
<dbReference type="GO" id="GO:0101031">
    <property type="term" value="C:protein folding chaperone complex"/>
    <property type="evidence" value="ECO:0007669"/>
    <property type="project" value="UniProtKB-ARBA"/>
</dbReference>
<dbReference type="GO" id="GO:0005634">
    <property type="term" value="C:nucleus"/>
    <property type="evidence" value="ECO:0007669"/>
    <property type="project" value="UniProtKB-SubCell"/>
</dbReference>
<keyword evidence="2" id="KW-0143">Chaperone</keyword>
<dbReference type="GO" id="GO:0006457">
    <property type="term" value="P:protein folding"/>
    <property type="evidence" value="ECO:0007669"/>
    <property type="project" value="TreeGrafter"/>
</dbReference>
<dbReference type="GO" id="GO:0005829">
    <property type="term" value="C:cytosol"/>
    <property type="evidence" value="ECO:0007669"/>
    <property type="project" value="TreeGrafter"/>
</dbReference>
<reference evidence="5 6" key="1">
    <citation type="journal article" date="2021" name="Hortic Res">
        <title>Chromosome-scale assembly of the Dendrobium chrysotoxum genome enhances the understanding of orchid evolution.</title>
        <authorList>
            <person name="Zhang Y."/>
            <person name="Zhang G.Q."/>
            <person name="Zhang D."/>
            <person name="Liu X.D."/>
            <person name="Xu X.Y."/>
            <person name="Sun W.H."/>
            <person name="Yu X."/>
            <person name="Zhu X."/>
            <person name="Wang Z.W."/>
            <person name="Zhao X."/>
            <person name="Zhong W.Y."/>
            <person name="Chen H."/>
            <person name="Yin W.L."/>
            <person name="Huang T."/>
            <person name="Niu S.C."/>
            <person name="Liu Z.J."/>
        </authorList>
    </citation>
    <scope>NUCLEOTIDE SEQUENCE [LARGE SCALE GENOMIC DNA]</scope>
    <source>
        <strain evidence="5">Lindl</strain>
    </source>
</reference>
<proteinExistence type="inferred from homology"/>
<dbReference type="Pfam" id="PF04969">
    <property type="entry name" value="CS"/>
    <property type="match status" value="1"/>
</dbReference>
<evidence type="ECO:0000256" key="1">
    <source>
        <dbReference type="ARBA" id="ARBA00025733"/>
    </source>
</evidence>
<dbReference type="GO" id="GO:0051087">
    <property type="term" value="F:protein-folding chaperone binding"/>
    <property type="evidence" value="ECO:0007669"/>
    <property type="project" value="TreeGrafter"/>
</dbReference>
<protein>
    <recommendedName>
        <fullName evidence="2">Co-chaperone protein p23</fullName>
    </recommendedName>
</protein>
<evidence type="ECO:0000256" key="2">
    <source>
        <dbReference type="RuleBase" id="RU369032"/>
    </source>
</evidence>
<accession>A0AAV7G3C9</accession>
<comment type="caution">
    <text evidence="5">The sequence shown here is derived from an EMBL/GenBank/DDBJ whole genome shotgun (WGS) entry which is preliminary data.</text>
</comment>
<dbReference type="PANTHER" id="PTHR22932:SF22">
    <property type="entry name" value="CO-CHAPERONE PROTEIN P23"/>
    <property type="match status" value="1"/>
</dbReference>
<evidence type="ECO:0000313" key="6">
    <source>
        <dbReference type="Proteomes" id="UP000775213"/>
    </source>
</evidence>
<feature type="compositionally biased region" description="Acidic residues" evidence="3">
    <location>
        <begin position="135"/>
        <end position="159"/>
    </location>
</feature>
<dbReference type="FunFam" id="2.60.40.790:FF:000013">
    <property type="entry name" value="Very-long-chain (3R)-3-hydroxyacyl-CoA dehydratase"/>
    <property type="match status" value="1"/>
</dbReference>
<dbReference type="CDD" id="cd06465">
    <property type="entry name" value="p23_hB-ind1_like"/>
    <property type="match status" value="1"/>
</dbReference>
<evidence type="ECO:0000313" key="5">
    <source>
        <dbReference type="EMBL" id="KAH0450851.1"/>
    </source>
</evidence>